<dbReference type="EnsemblMetazoa" id="CLYHEMT021582.1">
    <property type="protein sequence ID" value="CLYHEMP021582.1"/>
    <property type="gene ID" value="CLYHEMG021582"/>
</dbReference>
<keyword evidence="1" id="KW-1133">Transmembrane helix</keyword>
<sequence length="207" mass="23456">MENMLFWTLTLSFMNTLTSAIRWDFKLKYVGRHGDFDVYSSPGKPIGWYPHPTTVNGTMVEKLSTRGDGNIYPGRDECVVVDCKHCMKGGDARCRCGCNNLIECNFQGSARNTMFIYNGKFDTKCPSRIYYRTNIQQRSGKKVITGAIKSSNTDTKDYLSRDKLYVVIGGVGFVVLAALAVNLAFRFRRKNTVKNTTLRLEQITVTR</sequence>
<evidence type="ECO:0000256" key="1">
    <source>
        <dbReference type="SAM" id="Phobius"/>
    </source>
</evidence>
<feature type="chain" id="PRO_5029839595" description="Cnidarian restricted protein" evidence="2">
    <location>
        <begin position="21"/>
        <end position="207"/>
    </location>
</feature>
<evidence type="ECO:0000256" key="2">
    <source>
        <dbReference type="SAM" id="SignalP"/>
    </source>
</evidence>
<evidence type="ECO:0000313" key="4">
    <source>
        <dbReference type="Proteomes" id="UP000594262"/>
    </source>
</evidence>
<evidence type="ECO:0008006" key="5">
    <source>
        <dbReference type="Google" id="ProtNLM"/>
    </source>
</evidence>
<reference evidence="3" key="1">
    <citation type="submission" date="2021-01" db="UniProtKB">
        <authorList>
            <consortium name="EnsemblMetazoa"/>
        </authorList>
    </citation>
    <scope>IDENTIFICATION</scope>
</reference>
<name>A0A7M5XD67_9CNID</name>
<feature type="transmembrane region" description="Helical" evidence="1">
    <location>
        <begin position="164"/>
        <end position="185"/>
    </location>
</feature>
<keyword evidence="1" id="KW-0472">Membrane</keyword>
<accession>A0A7M5XD67</accession>
<dbReference type="AlphaFoldDB" id="A0A7M5XD67"/>
<evidence type="ECO:0000313" key="3">
    <source>
        <dbReference type="EnsemblMetazoa" id="CLYHEMP021582.1"/>
    </source>
</evidence>
<organism evidence="3 4">
    <name type="scientific">Clytia hemisphaerica</name>
    <dbReference type="NCBI Taxonomy" id="252671"/>
    <lineage>
        <taxon>Eukaryota</taxon>
        <taxon>Metazoa</taxon>
        <taxon>Cnidaria</taxon>
        <taxon>Hydrozoa</taxon>
        <taxon>Hydroidolina</taxon>
        <taxon>Leptothecata</taxon>
        <taxon>Obeliida</taxon>
        <taxon>Clytiidae</taxon>
        <taxon>Clytia</taxon>
    </lineage>
</organism>
<dbReference type="Proteomes" id="UP000594262">
    <property type="component" value="Unplaced"/>
</dbReference>
<keyword evidence="2" id="KW-0732">Signal</keyword>
<dbReference type="RefSeq" id="XP_066935744.1">
    <property type="nucleotide sequence ID" value="XM_067079643.1"/>
</dbReference>
<protein>
    <recommendedName>
        <fullName evidence="5">Cnidarian restricted protein</fullName>
    </recommendedName>
</protein>
<feature type="signal peptide" evidence="2">
    <location>
        <begin position="1"/>
        <end position="20"/>
    </location>
</feature>
<dbReference type="GeneID" id="136823452"/>
<proteinExistence type="predicted"/>
<keyword evidence="1" id="KW-0812">Transmembrane</keyword>
<keyword evidence="4" id="KW-1185">Reference proteome</keyword>